<dbReference type="InterPro" id="IPR036227">
    <property type="entry name" value="Ribosomal_uL15/eL18_sf"/>
</dbReference>
<organism evidence="6 7">
    <name type="scientific">Umbelopsis vinacea</name>
    <dbReference type="NCBI Taxonomy" id="44442"/>
    <lineage>
        <taxon>Eukaryota</taxon>
        <taxon>Fungi</taxon>
        <taxon>Fungi incertae sedis</taxon>
        <taxon>Mucoromycota</taxon>
        <taxon>Mucoromycotina</taxon>
        <taxon>Umbelopsidomycetes</taxon>
        <taxon>Umbelopsidales</taxon>
        <taxon>Umbelopsidaceae</taxon>
        <taxon>Umbelopsis</taxon>
    </lineage>
</organism>
<dbReference type="GO" id="GO:0003735">
    <property type="term" value="F:structural constituent of ribosome"/>
    <property type="evidence" value="ECO:0007669"/>
    <property type="project" value="InterPro"/>
</dbReference>
<dbReference type="HAMAP" id="MF_01341">
    <property type="entry name" value="Ribosomal_uL15"/>
    <property type="match status" value="1"/>
</dbReference>
<dbReference type="EMBL" id="JAEPRA010000001">
    <property type="protein sequence ID" value="KAG2189091.1"/>
    <property type="molecule type" value="Genomic_DNA"/>
</dbReference>
<dbReference type="PANTHER" id="PTHR12934">
    <property type="entry name" value="50S RIBOSOMAL PROTEIN L15"/>
    <property type="match status" value="1"/>
</dbReference>
<keyword evidence="2" id="KW-0689">Ribosomal protein</keyword>
<evidence type="ECO:0000256" key="2">
    <source>
        <dbReference type="ARBA" id="ARBA00022980"/>
    </source>
</evidence>
<comment type="similarity">
    <text evidence="1">Belongs to the universal ribosomal protein uL15 family.</text>
</comment>
<dbReference type="GO" id="GO:0006412">
    <property type="term" value="P:translation"/>
    <property type="evidence" value="ECO:0007669"/>
    <property type="project" value="InterPro"/>
</dbReference>
<keyword evidence="3" id="KW-0687">Ribonucleoprotein</keyword>
<evidence type="ECO:0000256" key="4">
    <source>
        <dbReference type="SAM" id="MobiDB-lite"/>
    </source>
</evidence>
<feature type="domain" description="Large ribosomal subunit protein uL15/eL18" evidence="5">
    <location>
        <begin position="117"/>
        <end position="192"/>
    </location>
</feature>
<dbReference type="Gene3D" id="3.100.10.10">
    <property type="match status" value="1"/>
</dbReference>
<dbReference type="AlphaFoldDB" id="A0A8H7QCV4"/>
<sequence>MLAQFAKLSLQRTTLRANTASVQSIRLLSGNGNIVPPSQPINLGHLADNPGAVTERLRLGRGPGYGKGKTAGRGHKGQKARSGNGPPRPWFEGGQTPLVKRMPKRGFVNQHAKKYQPVNLERLQHWIQEGRLDTTSITMADLLDSRCIHKIEDGVKLLADGAEEFNVPVHIEVSRASQKAIQAIEKAGGSVTCRYYNALGLRVVTRPEKWGYRSLPKFAEPVKVKDKEWYSDPKNRGYLADPAAIEAAKAEAKAL</sequence>
<dbReference type="OrthoDB" id="361383at2759"/>
<dbReference type="InterPro" id="IPR030878">
    <property type="entry name" value="Ribosomal_uL15"/>
</dbReference>
<comment type="caution">
    <text evidence="6">The sequence shown here is derived from an EMBL/GenBank/DDBJ whole genome shotgun (WGS) entry which is preliminary data.</text>
</comment>
<evidence type="ECO:0000256" key="3">
    <source>
        <dbReference type="ARBA" id="ARBA00023274"/>
    </source>
</evidence>
<dbReference type="SUPFAM" id="SSF52080">
    <property type="entry name" value="Ribosomal proteins L15p and L18e"/>
    <property type="match status" value="1"/>
</dbReference>
<keyword evidence="7" id="KW-1185">Reference proteome</keyword>
<dbReference type="NCBIfam" id="TIGR01071">
    <property type="entry name" value="rplO_bact"/>
    <property type="match status" value="1"/>
</dbReference>
<dbReference type="InterPro" id="IPR021131">
    <property type="entry name" value="Ribosomal_uL15/eL18"/>
</dbReference>
<evidence type="ECO:0000313" key="7">
    <source>
        <dbReference type="Proteomes" id="UP000612746"/>
    </source>
</evidence>
<dbReference type="GO" id="GO:0005762">
    <property type="term" value="C:mitochondrial large ribosomal subunit"/>
    <property type="evidence" value="ECO:0007669"/>
    <property type="project" value="TreeGrafter"/>
</dbReference>
<dbReference type="Proteomes" id="UP000612746">
    <property type="component" value="Unassembled WGS sequence"/>
</dbReference>
<evidence type="ECO:0000256" key="1">
    <source>
        <dbReference type="ARBA" id="ARBA00007320"/>
    </source>
</evidence>
<name>A0A8H7QCV4_9FUNG</name>
<evidence type="ECO:0000259" key="5">
    <source>
        <dbReference type="Pfam" id="PF00828"/>
    </source>
</evidence>
<feature type="region of interest" description="Disordered" evidence="4">
    <location>
        <begin position="59"/>
        <end position="96"/>
    </location>
</feature>
<protein>
    <recommendedName>
        <fullName evidence="5">Large ribosomal subunit protein uL15/eL18 domain-containing protein</fullName>
    </recommendedName>
</protein>
<reference evidence="6" key="1">
    <citation type="submission" date="2020-12" db="EMBL/GenBank/DDBJ databases">
        <title>Metabolic potential, ecology and presence of endohyphal bacteria is reflected in genomic diversity of Mucoromycotina.</title>
        <authorList>
            <person name="Muszewska A."/>
            <person name="Okrasinska A."/>
            <person name="Steczkiewicz K."/>
            <person name="Drgas O."/>
            <person name="Orlowska M."/>
            <person name="Perlinska-Lenart U."/>
            <person name="Aleksandrzak-Piekarczyk T."/>
            <person name="Szatraj K."/>
            <person name="Zielenkiewicz U."/>
            <person name="Pilsyk S."/>
            <person name="Malc E."/>
            <person name="Mieczkowski P."/>
            <person name="Kruszewska J.S."/>
            <person name="Biernat P."/>
            <person name="Pawlowska J."/>
        </authorList>
    </citation>
    <scope>NUCLEOTIDE SEQUENCE</scope>
    <source>
        <strain evidence="6">WA0000051536</strain>
    </source>
</reference>
<dbReference type="Pfam" id="PF00828">
    <property type="entry name" value="Ribosomal_L27A"/>
    <property type="match status" value="1"/>
</dbReference>
<feature type="compositionally biased region" description="Basic residues" evidence="4">
    <location>
        <begin position="70"/>
        <end position="79"/>
    </location>
</feature>
<dbReference type="PANTHER" id="PTHR12934:SF11">
    <property type="entry name" value="LARGE RIBOSOMAL SUBUNIT PROTEIN UL15M"/>
    <property type="match status" value="1"/>
</dbReference>
<gene>
    <name evidence="6" type="ORF">INT44_004233</name>
</gene>
<proteinExistence type="inferred from homology"/>
<dbReference type="InterPro" id="IPR005749">
    <property type="entry name" value="Ribosomal_uL15_bac-type"/>
</dbReference>
<accession>A0A8H7QCV4</accession>
<evidence type="ECO:0000313" key="6">
    <source>
        <dbReference type="EMBL" id="KAG2189091.1"/>
    </source>
</evidence>